<dbReference type="RefSeq" id="WP_058668011.1">
    <property type="nucleotide sequence ID" value="NZ_ABTEQQ020000003.1"/>
</dbReference>
<gene>
    <name evidence="6" type="primary">sitB</name>
    <name evidence="6" type="ORF">BN1086_03800</name>
    <name evidence="8" type="ORF">EGS84_08225</name>
    <name evidence="7" type="ORF">I5687_05345</name>
</gene>
<dbReference type="AlphaFoldDB" id="A0A078LMZ9"/>
<keyword evidence="2" id="KW-0813">Transport</keyword>
<dbReference type="SMART" id="SM00382">
    <property type="entry name" value="AAA"/>
    <property type="match status" value="1"/>
</dbReference>
<evidence type="ECO:0000256" key="2">
    <source>
        <dbReference type="ARBA" id="ARBA00022448"/>
    </source>
</evidence>
<evidence type="ECO:0000313" key="8">
    <source>
        <dbReference type="EMBL" id="RSC16930.1"/>
    </source>
</evidence>
<proteinExistence type="inferred from homology"/>
<dbReference type="Proteomes" id="UP000282299">
    <property type="component" value="Unassembled WGS sequence"/>
</dbReference>
<dbReference type="CDD" id="cd03235">
    <property type="entry name" value="ABC_Metallic_Cations"/>
    <property type="match status" value="1"/>
</dbReference>
<evidence type="ECO:0000256" key="1">
    <source>
        <dbReference type="ARBA" id="ARBA00005417"/>
    </source>
</evidence>
<dbReference type="PROSITE" id="PS00211">
    <property type="entry name" value="ABC_TRANSPORTER_1"/>
    <property type="match status" value="1"/>
</dbReference>
<evidence type="ECO:0000313" key="6">
    <source>
        <dbReference type="EMBL" id="CDZ85584.1"/>
    </source>
</evidence>
<dbReference type="FunFam" id="3.40.50.300:FF:000134">
    <property type="entry name" value="Iron-enterobactin ABC transporter ATP-binding protein"/>
    <property type="match status" value="1"/>
</dbReference>
<feature type="domain" description="ABC transporter" evidence="5">
    <location>
        <begin position="6"/>
        <end position="241"/>
    </location>
</feature>
<organism evidence="6">
    <name type="scientific">Citrobacter koseri</name>
    <name type="common">Citrobacter diversus</name>
    <dbReference type="NCBI Taxonomy" id="545"/>
    <lineage>
        <taxon>Bacteria</taxon>
        <taxon>Pseudomonadati</taxon>
        <taxon>Pseudomonadota</taxon>
        <taxon>Gammaproteobacteria</taxon>
        <taxon>Enterobacterales</taxon>
        <taxon>Enterobacteriaceae</taxon>
        <taxon>Citrobacter</taxon>
    </lineage>
</organism>
<dbReference type="EMBL" id="JADVNV010000002">
    <property type="protein sequence ID" value="MBJ9867373.1"/>
    <property type="molecule type" value="Genomic_DNA"/>
</dbReference>
<protein>
    <submittedName>
        <fullName evidence="6 8">Iron ABC transporter ATP-binding protein</fullName>
    </submittedName>
    <submittedName>
        <fullName evidence="7">Iron/manganese ABC transporter ATP-binding protein SitB</fullName>
    </submittedName>
</protein>
<evidence type="ECO:0000313" key="7">
    <source>
        <dbReference type="EMBL" id="MBJ9867373.1"/>
    </source>
</evidence>
<keyword evidence="4 6" id="KW-0067">ATP-binding</keyword>
<comment type="similarity">
    <text evidence="1">Belongs to the ABC transporter superfamily.</text>
</comment>
<dbReference type="SUPFAM" id="SSF52540">
    <property type="entry name" value="P-loop containing nucleoside triphosphate hydrolases"/>
    <property type="match status" value="1"/>
</dbReference>
<dbReference type="PANTHER" id="PTHR42734">
    <property type="entry name" value="METAL TRANSPORT SYSTEM ATP-BINDING PROTEIN TM_0124-RELATED"/>
    <property type="match status" value="1"/>
</dbReference>
<sequence length="273" mass="29858">MSQSAITVDRVTVTYRNGHTALRDTTFQVPGGSIAALVGVNGSGKSTLFKALMGFVRLAKGEIAILQQPVNKALKQNLIAYVPQSEEVDWSFPVLVEDVVMMGRYGHMGWLRRPSARDRESVDAALARVDMLEYRYRQIGELSGGQKKRVFLARAIAQDGQVILLDEPFTGVDVKTEARIIALLRELRDEGRTMLVSTHNLGSVTEFCDYTVMIKGTVLASGPTETTFTAENLELAFSGVLRHVALSGGEEHIITDDERPFISRRAAGGGESS</sequence>
<dbReference type="GO" id="GO:0016887">
    <property type="term" value="F:ATP hydrolysis activity"/>
    <property type="evidence" value="ECO:0007669"/>
    <property type="project" value="InterPro"/>
</dbReference>
<reference evidence="8" key="3">
    <citation type="submission" date="2018-10" db="EMBL/GenBank/DDBJ databases">
        <title>FDA dAtabase for Regulatory Grade micrObial Sequences (FDA-ARGOS): Supporting development and validation of Infectious Disease Dx tests.</title>
        <authorList>
            <person name="Campos J."/>
            <person name="Goldberg B."/>
            <person name="Tallon L.J."/>
            <person name="Sadzewicz L."/>
            <person name="Zhao X."/>
            <person name="Vavikolanu K."/>
            <person name="Mehta A."/>
            <person name="Aluvathingal J."/>
            <person name="Nadendla S."/>
            <person name="Geyer C."/>
            <person name="Nandy P."/>
            <person name="Yan Y."/>
            <person name="Sichtig H."/>
        </authorList>
    </citation>
    <scope>NUCLEOTIDE SEQUENCE</scope>
    <source>
        <strain evidence="8">FDAARGOS_526</strain>
    </source>
</reference>
<evidence type="ECO:0000256" key="4">
    <source>
        <dbReference type="ARBA" id="ARBA00022840"/>
    </source>
</evidence>
<dbReference type="Pfam" id="PF00005">
    <property type="entry name" value="ABC_tran"/>
    <property type="match status" value="1"/>
</dbReference>
<dbReference type="InterPro" id="IPR003593">
    <property type="entry name" value="AAA+_ATPase"/>
</dbReference>
<dbReference type="InterPro" id="IPR017871">
    <property type="entry name" value="ABC_transporter-like_CS"/>
</dbReference>
<name>A0A078LMZ9_CITKO</name>
<evidence type="ECO:0000256" key="3">
    <source>
        <dbReference type="ARBA" id="ARBA00022741"/>
    </source>
</evidence>
<dbReference type="InterPro" id="IPR027417">
    <property type="entry name" value="P-loop_NTPase"/>
</dbReference>
<evidence type="ECO:0000313" key="9">
    <source>
        <dbReference type="Proteomes" id="UP000282299"/>
    </source>
</evidence>
<accession>A0A078LMZ9</accession>
<dbReference type="InterPro" id="IPR050153">
    <property type="entry name" value="Metal_Ion_Import_ABC"/>
</dbReference>
<reference evidence="9" key="2">
    <citation type="submission" date="2018-10" db="EMBL/GenBank/DDBJ databases">
        <title>FDA dAtabase for Regulatory Grade micrObial Sequences (FDA-ARGOS): Supporting development and validation of Infectious Disease Dx tests.</title>
        <authorList>
            <person name="Goldberg B."/>
            <person name="Campos J."/>
            <person name="Tallon L."/>
            <person name="Sadzewicz L."/>
            <person name="Zhao X."/>
            <person name="Vavikolanu K."/>
            <person name="Mehta A."/>
            <person name="Aluvathingal J."/>
            <person name="Nadendla S."/>
            <person name="Geyer C."/>
            <person name="Nandy P."/>
            <person name="Yan Y."/>
            <person name="Sichtig H."/>
        </authorList>
    </citation>
    <scope>NUCLEOTIDE SEQUENCE [LARGE SCALE GENOMIC DNA]</scope>
    <source>
        <strain evidence="9">FDAARGOS_526</strain>
    </source>
</reference>
<evidence type="ECO:0000259" key="5">
    <source>
        <dbReference type="PROSITE" id="PS50893"/>
    </source>
</evidence>
<dbReference type="PATRIC" id="fig|545.12.peg.3806"/>
<dbReference type="Gene3D" id="3.40.50.300">
    <property type="entry name" value="P-loop containing nucleotide triphosphate hydrolases"/>
    <property type="match status" value="1"/>
</dbReference>
<dbReference type="PANTHER" id="PTHR42734:SF5">
    <property type="entry name" value="IRON TRANSPORT SYSTEM ATP-BINDING PROTEIN HI_0361-RELATED"/>
    <property type="match status" value="1"/>
</dbReference>
<reference evidence="6" key="1">
    <citation type="submission" date="2014-06" db="EMBL/GenBank/DDBJ databases">
        <authorList>
            <person name="Urmite Genomes Urmite Genomes"/>
        </authorList>
    </citation>
    <scope>NUCLEOTIDE SEQUENCE</scope>
</reference>
<dbReference type="GO" id="GO:0005524">
    <property type="term" value="F:ATP binding"/>
    <property type="evidence" value="ECO:0007669"/>
    <property type="project" value="UniProtKB-KW"/>
</dbReference>
<dbReference type="EMBL" id="RKIT01000002">
    <property type="protein sequence ID" value="RSC16930.1"/>
    <property type="molecule type" value="Genomic_DNA"/>
</dbReference>
<dbReference type="EMBL" id="LK931336">
    <property type="protein sequence ID" value="CDZ85584.1"/>
    <property type="molecule type" value="Genomic_DNA"/>
</dbReference>
<dbReference type="NCBIfam" id="NF011630">
    <property type="entry name" value="PRK15056.1"/>
    <property type="match status" value="1"/>
</dbReference>
<dbReference type="InterPro" id="IPR003439">
    <property type="entry name" value="ABC_transporter-like_ATP-bd"/>
</dbReference>
<dbReference type="Proteomes" id="UP000807555">
    <property type="component" value="Unassembled WGS sequence"/>
</dbReference>
<keyword evidence="3" id="KW-0547">Nucleotide-binding</keyword>
<dbReference type="PROSITE" id="PS50893">
    <property type="entry name" value="ABC_TRANSPORTER_2"/>
    <property type="match status" value="1"/>
</dbReference>
<reference evidence="7" key="4">
    <citation type="submission" date="2020-11" db="EMBL/GenBank/DDBJ databases">
        <title>Enhanced detection system for hospital associated transmission using whole genome sequencing surveillance.</title>
        <authorList>
            <person name="Harrison L.H."/>
            <person name="Van Tyne D."/>
            <person name="Marsh J.W."/>
            <person name="Griffith M.P."/>
            <person name="Snyder D.J."/>
            <person name="Cooper V.S."/>
            <person name="Mustapha M."/>
        </authorList>
    </citation>
    <scope>NUCLEOTIDE SEQUENCE</scope>
    <source>
        <strain evidence="7">CB00014</strain>
    </source>
</reference>